<feature type="compositionally biased region" description="Basic residues" evidence="1">
    <location>
        <begin position="778"/>
        <end position="791"/>
    </location>
</feature>
<feature type="compositionally biased region" description="Basic and acidic residues" evidence="1">
    <location>
        <begin position="22"/>
        <end position="31"/>
    </location>
</feature>
<feature type="compositionally biased region" description="Low complexity" evidence="1">
    <location>
        <begin position="1084"/>
        <end position="1101"/>
    </location>
</feature>
<proteinExistence type="predicted"/>
<feature type="compositionally biased region" description="Basic residues" evidence="1">
    <location>
        <begin position="1223"/>
        <end position="1232"/>
    </location>
</feature>
<name>A0A1Z5KMA6_FISSO</name>
<feature type="compositionally biased region" description="Basic and acidic residues" evidence="1">
    <location>
        <begin position="1058"/>
        <end position="1070"/>
    </location>
</feature>
<feature type="compositionally biased region" description="Basic residues" evidence="1">
    <location>
        <begin position="1143"/>
        <end position="1159"/>
    </location>
</feature>
<feature type="compositionally biased region" description="Basic residues" evidence="1">
    <location>
        <begin position="905"/>
        <end position="929"/>
    </location>
</feature>
<feature type="compositionally biased region" description="Polar residues" evidence="1">
    <location>
        <begin position="1264"/>
        <end position="1277"/>
    </location>
</feature>
<evidence type="ECO:0000313" key="2">
    <source>
        <dbReference type="EMBL" id="GAX27297.1"/>
    </source>
</evidence>
<feature type="region of interest" description="Disordered" evidence="1">
    <location>
        <begin position="778"/>
        <end position="810"/>
    </location>
</feature>
<feature type="compositionally biased region" description="Polar residues" evidence="1">
    <location>
        <begin position="1124"/>
        <end position="1137"/>
    </location>
</feature>
<protein>
    <submittedName>
        <fullName evidence="2">Uncharacterized protein</fullName>
    </submittedName>
</protein>
<feature type="compositionally biased region" description="Basic and acidic residues" evidence="1">
    <location>
        <begin position="864"/>
        <end position="875"/>
    </location>
</feature>
<feature type="compositionally biased region" description="Acidic residues" evidence="1">
    <location>
        <begin position="490"/>
        <end position="501"/>
    </location>
</feature>
<dbReference type="Proteomes" id="UP000198406">
    <property type="component" value="Unassembled WGS sequence"/>
</dbReference>
<feature type="compositionally biased region" description="Basic and acidic residues" evidence="1">
    <location>
        <begin position="364"/>
        <end position="379"/>
    </location>
</feature>
<feature type="region of interest" description="Disordered" evidence="1">
    <location>
        <begin position="864"/>
        <end position="964"/>
    </location>
</feature>
<dbReference type="InParanoid" id="A0A1Z5KMA6"/>
<dbReference type="EMBL" id="BDSP01000255">
    <property type="protein sequence ID" value="GAX27297.1"/>
    <property type="molecule type" value="Genomic_DNA"/>
</dbReference>
<feature type="compositionally biased region" description="Polar residues" evidence="1">
    <location>
        <begin position="32"/>
        <end position="41"/>
    </location>
</feature>
<feature type="region of interest" description="Disordered" evidence="1">
    <location>
        <begin position="22"/>
        <end position="41"/>
    </location>
</feature>
<feature type="region of interest" description="Disordered" evidence="1">
    <location>
        <begin position="464"/>
        <end position="501"/>
    </location>
</feature>
<feature type="region of interest" description="Disordered" evidence="1">
    <location>
        <begin position="364"/>
        <end position="388"/>
    </location>
</feature>
<feature type="region of interest" description="Disordered" evidence="1">
    <location>
        <begin position="113"/>
        <end position="136"/>
    </location>
</feature>
<feature type="region of interest" description="Disordered" evidence="1">
    <location>
        <begin position="985"/>
        <end position="1289"/>
    </location>
</feature>
<feature type="compositionally biased region" description="Basic and acidic residues" evidence="1">
    <location>
        <begin position="944"/>
        <end position="957"/>
    </location>
</feature>
<feature type="compositionally biased region" description="Basic residues" evidence="1">
    <location>
        <begin position="1279"/>
        <end position="1289"/>
    </location>
</feature>
<sequence length="1289" mass="146124">MDSQKSGLTLKDRLLQYQENARKQKEYEKKQQLSVSQLDRSMTDVSKYSRAESVTNRKATTVSADMVNRLDPNLLEDFNVSGNLNASMASMGLLQSPVKGYHSPMKGFRSPMKGFQSPPMSKLEMSSNQGSVGTRDESELRGLFVNALANYSSVEEMKQAEDDTKESFSDLRSRYLRSIFALIPDYGDVSDLSKERRLAIFRQDGHKREEYVNIRDAWDLYEQKARPPPHEQTAQDKEVETKIKATETDISVQWATLAEQVVDDILHGEGETTAEEGDDSLLACVESARTMAVENENRQRYKERTELKRQTLLLEDSMKEENSERLQQESASSFSLVIVPEDDTMENIDDNNRWAEEARNQRLAHREKVASDEVSKHDDLEEGSDQDDDIIDQAKRLRRAYIRHLANQKDSDSESEEDDDVDNITKWIAEARQLKQLSRSKLHLSFTGSNSSAAADSSNFDYENIDGSMAENDEGNSSRNLSRELVSDSSDSDDFDDSEDSDSVYLWREEARLMKERALASKGDLDEEVAVDAESYVVESSESSYYSDVLTKAMELENKYNQRKSSLHRDEDERTSSEDDVDRSFWLAEARKIKAKGRCDLDDPERQAWVDEAKRLREETMLGQDKRPEDSCCLSDNELDEEVALKALRLCRSDDATRESLRQRTRSQGEISMWVQKAGVNEAERRKKNSHEDVWLVEAKRIVAEAFAKNEAGDHGAEEGEADINDDVQIVKEAKQLRREYIREQLKFSSKSEADNDGFEMDDVSHWIQAARKRKQLLQTRKLHPMRASKKKWYEDSSSSESDDDDKMDGARRATFVEAAKRVDAESKSEVMGSVSAVKVNRAHDDSDFFKYVVQKAMALEKKYRQQRAERDESKVISLPEEPDPTVWILEARKRIDDSANMRRSNSKAKKKKSRKKKEKKSKDKKSRKDSKVSVHENASTLSDYKKEDAKSHEKDGGSSVPVSQWILEARERKEKALLALKAAKEEVRARQKKSREGLTLEEKKKLRVARLQEARERREAEAKRDLEEKRKEAEAIKLAQRQSKPLKKKAFYSDSSGSDKDSVGDKSESSNDSIGSAGHDKMASSAEPFDSSSSDSSSSEDSVDQQTRRVRKRPDASAYIVNTDPSSSETVCSDTSAEVARVKGKAAAKRGTTKKKAREKPQGTLEDHGLVSPRRLKKSSDTAKASTHKSPKKVSKIKIENTDETLNSPTKSKKKVEDMKSPSRKSPKKSKKAGEDKSPKSPKKSSKAEKAMKSPKKTKSNEVETQTKGADSSEIGSKSKKDHLKVRL</sequence>
<comment type="caution">
    <text evidence="2">The sequence shown here is derived from an EMBL/GenBank/DDBJ whole genome shotgun (WGS) entry which is preliminary data.</text>
</comment>
<organism evidence="2 3">
    <name type="scientific">Fistulifera solaris</name>
    <name type="common">Oleaginous diatom</name>
    <dbReference type="NCBI Taxonomy" id="1519565"/>
    <lineage>
        <taxon>Eukaryota</taxon>
        <taxon>Sar</taxon>
        <taxon>Stramenopiles</taxon>
        <taxon>Ochrophyta</taxon>
        <taxon>Bacillariophyta</taxon>
        <taxon>Bacillariophyceae</taxon>
        <taxon>Bacillariophycidae</taxon>
        <taxon>Naviculales</taxon>
        <taxon>Naviculaceae</taxon>
        <taxon>Fistulifera</taxon>
    </lineage>
</organism>
<feature type="compositionally biased region" description="Basic residues" evidence="1">
    <location>
        <begin position="1187"/>
        <end position="1197"/>
    </location>
</feature>
<evidence type="ECO:0000256" key="1">
    <source>
        <dbReference type="SAM" id="MobiDB-lite"/>
    </source>
</evidence>
<keyword evidence="3" id="KW-1185">Reference proteome</keyword>
<gene>
    <name evidence="2" type="ORF">FisN_23Lh134</name>
</gene>
<feature type="compositionally biased region" description="Basic and acidic residues" evidence="1">
    <location>
        <begin position="1160"/>
        <end position="1170"/>
    </location>
</feature>
<feature type="compositionally biased region" description="Basic and acidic residues" evidence="1">
    <location>
        <begin position="891"/>
        <end position="901"/>
    </location>
</feature>
<evidence type="ECO:0000313" key="3">
    <source>
        <dbReference type="Proteomes" id="UP000198406"/>
    </source>
</evidence>
<reference evidence="2 3" key="1">
    <citation type="journal article" date="2015" name="Plant Cell">
        <title>Oil accumulation by the oleaginous diatom Fistulifera solaris as revealed by the genome and transcriptome.</title>
        <authorList>
            <person name="Tanaka T."/>
            <person name="Maeda Y."/>
            <person name="Veluchamy A."/>
            <person name="Tanaka M."/>
            <person name="Abida H."/>
            <person name="Marechal E."/>
            <person name="Bowler C."/>
            <person name="Muto M."/>
            <person name="Sunaga Y."/>
            <person name="Tanaka M."/>
            <person name="Yoshino T."/>
            <person name="Taniguchi T."/>
            <person name="Fukuda Y."/>
            <person name="Nemoto M."/>
            <person name="Matsumoto M."/>
            <person name="Wong P.S."/>
            <person name="Aburatani S."/>
            <person name="Fujibuchi W."/>
        </authorList>
    </citation>
    <scope>NUCLEOTIDE SEQUENCE [LARGE SCALE GENOMIC DNA]</scope>
    <source>
        <strain evidence="2 3">JPCC DA0580</strain>
    </source>
</reference>
<feature type="compositionally biased region" description="Basic and acidic residues" evidence="1">
    <location>
        <begin position="985"/>
        <end position="1036"/>
    </location>
</feature>
<accession>A0A1Z5KMA6</accession>